<dbReference type="RefSeq" id="WP_191249622.1">
    <property type="nucleotide sequence ID" value="NZ_BNCI01000001.1"/>
</dbReference>
<dbReference type="AlphaFoldDB" id="A0A919E3V1"/>
<dbReference type="SUPFAM" id="SSF51905">
    <property type="entry name" value="FAD/NAD(P)-binding domain"/>
    <property type="match status" value="1"/>
</dbReference>
<keyword evidence="4" id="KW-1185">Reference proteome</keyword>
<evidence type="ECO:0000259" key="2">
    <source>
        <dbReference type="Pfam" id="PF01266"/>
    </source>
</evidence>
<gene>
    <name evidence="3" type="ORF">GCM10017044_01180</name>
</gene>
<dbReference type="GO" id="GO:0016491">
    <property type="term" value="F:oxidoreductase activity"/>
    <property type="evidence" value="ECO:0007669"/>
    <property type="project" value="UniProtKB-KW"/>
</dbReference>
<reference evidence="3" key="1">
    <citation type="journal article" date="2014" name="Int. J. Syst. Evol. Microbiol.">
        <title>Complete genome sequence of Corynebacterium casei LMG S-19264T (=DSM 44701T), isolated from a smear-ripened cheese.</title>
        <authorList>
            <consortium name="US DOE Joint Genome Institute (JGI-PGF)"/>
            <person name="Walter F."/>
            <person name="Albersmeier A."/>
            <person name="Kalinowski J."/>
            <person name="Ruckert C."/>
        </authorList>
    </citation>
    <scope>NUCLEOTIDE SEQUENCE</scope>
    <source>
        <strain evidence="3">KCTC 42590</strain>
    </source>
</reference>
<dbReference type="Pfam" id="PF01266">
    <property type="entry name" value="DAO"/>
    <property type="match status" value="1"/>
</dbReference>
<organism evidence="3 4">
    <name type="scientific">Kordiimonas sediminis</name>
    <dbReference type="NCBI Taxonomy" id="1735581"/>
    <lineage>
        <taxon>Bacteria</taxon>
        <taxon>Pseudomonadati</taxon>
        <taxon>Pseudomonadota</taxon>
        <taxon>Alphaproteobacteria</taxon>
        <taxon>Kordiimonadales</taxon>
        <taxon>Kordiimonadaceae</taxon>
        <taxon>Kordiimonas</taxon>
    </lineage>
</organism>
<evidence type="ECO:0000256" key="1">
    <source>
        <dbReference type="ARBA" id="ARBA00023002"/>
    </source>
</evidence>
<reference evidence="3" key="2">
    <citation type="submission" date="2020-09" db="EMBL/GenBank/DDBJ databases">
        <authorList>
            <person name="Sun Q."/>
            <person name="Kim S."/>
        </authorList>
    </citation>
    <scope>NUCLEOTIDE SEQUENCE</scope>
    <source>
        <strain evidence="3">KCTC 42590</strain>
    </source>
</reference>
<sequence length="392" mass="42511">MFDYLIIGTGIAGTGLAYFLPASAKIALIDMEDQAGYHTTGRSAAFYAETYGGVAIQPLTTASKSFLRSPPDGFGPVLGHRRGCLYPFGADQKDKATSLYAELKSVLPETQMLSAEEIKKRAPHLKNERIIGGILDHDCTDIEVASLHQGYIRHVRRKGASFLFGTQFMSAEYTGDHWVIQTNGDTLQAKTLVNAAGAWGDVVAERAGVPAIGLQPMRRSIAVVGSPRGLPFDPNWPLVIDIDEAFYFKPEGIGYLISPADETPSQPCDAQPEIEDLARGIEHFQEATGIPVKRIENKWAGLRTFAPDRKPVIGFDTTMPAFFWNVGQGGFGIQTSPAWSRTAAAVLEGAPLPQDLTDFGVDAVSYSPERFLYKKQFGQVNGIPGTAKTLGQ</sequence>
<dbReference type="Gene3D" id="3.50.50.60">
    <property type="entry name" value="FAD/NAD(P)-binding domain"/>
    <property type="match status" value="1"/>
</dbReference>
<name>A0A919E3V1_9PROT</name>
<proteinExistence type="predicted"/>
<evidence type="ECO:0000313" key="3">
    <source>
        <dbReference type="EMBL" id="GHF11220.1"/>
    </source>
</evidence>
<evidence type="ECO:0000313" key="4">
    <source>
        <dbReference type="Proteomes" id="UP000630923"/>
    </source>
</evidence>
<dbReference type="EMBL" id="BNCI01000001">
    <property type="protein sequence ID" value="GHF11220.1"/>
    <property type="molecule type" value="Genomic_DNA"/>
</dbReference>
<dbReference type="InterPro" id="IPR036188">
    <property type="entry name" value="FAD/NAD-bd_sf"/>
</dbReference>
<dbReference type="PANTHER" id="PTHR13847">
    <property type="entry name" value="SARCOSINE DEHYDROGENASE-RELATED"/>
    <property type="match status" value="1"/>
</dbReference>
<dbReference type="PANTHER" id="PTHR13847:SF287">
    <property type="entry name" value="FAD-DEPENDENT OXIDOREDUCTASE DOMAIN-CONTAINING PROTEIN 1"/>
    <property type="match status" value="1"/>
</dbReference>
<comment type="caution">
    <text evidence="3">The sequence shown here is derived from an EMBL/GenBank/DDBJ whole genome shotgun (WGS) entry which is preliminary data.</text>
</comment>
<dbReference type="InterPro" id="IPR006076">
    <property type="entry name" value="FAD-dep_OxRdtase"/>
</dbReference>
<dbReference type="Proteomes" id="UP000630923">
    <property type="component" value="Unassembled WGS sequence"/>
</dbReference>
<feature type="domain" description="FAD dependent oxidoreductase" evidence="2">
    <location>
        <begin position="3"/>
        <end position="344"/>
    </location>
</feature>
<dbReference type="Gene3D" id="3.30.9.10">
    <property type="entry name" value="D-Amino Acid Oxidase, subunit A, domain 2"/>
    <property type="match status" value="1"/>
</dbReference>
<dbReference type="GO" id="GO:0005737">
    <property type="term" value="C:cytoplasm"/>
    <property type="evidence" value="ECO:0007669"/>
    <property type="project" value="TreeGrafter"/>
</dbReference>
<protein>
    <submittedName>
        <fullName evidence="3">Glycerol-3-phosphate dehydrogenase</fullName>
    </submittedName>
</protein>
<keyword evidence="1" id="KW-0560">Oxidoreductase</keyword>
<accession>A0A919E3V1</accession>